<evidence type="ECO:0000256" key="2">
    <source>
        <dbReference type="ARBA" id="ARBA00022723"/>
    </source>
</evidence>
<comment type="similarity">
    <text evidence="1">Belongs to the carotenoid oxygenase family.</text>
</comment>
<feature type="binding site" evidence="5">
    <location>
        <position position="268"/>
    </location>
    <ligand>
        <name>Fe cation</name>
        <dbReference type="ChEBI" id="CHEBI:24875"/>
        <note>catalytic</note>
    </ligand>
</feature>
<evidence type="ECO:0000256" key="5">
    <source>
        <dbReference type="PIRSR" id="PIRSR604294-1"/>
    </source>
</evidence>
<evidence type="ECO:0008006" key="8">
    <source>
        <dbReference type="Google" id="ProtNLM"/>
    </source>
</evidence>
<evidence type="ECO:0000256" key="3">
    <source>
        <dbReference type="ARBA" id="ARBA00022964"/>
    </source>
</evidence>
<protein>
    <recommendedName>
        <fullName evidence="8">Carotenoid cleavage dioxygenase</fullName>
    </recommendedName>
</protein>
<name>A0AAD4XBP7_9MAGN</name>
<dbReference type="PANTHER" id="PTHR10543">
    <property type="entry name" value="BETA-CAROTENE DIOXYGENASE"/>
    <property type="match status" value="1"/>
</dbReference>
<dbReference type="AlphaFoldDB" id="A0AAD4XBP7"/>
<dbReference type="InterPro" id="IPR004294">
    <property type="entry name" value="Carotenoid_Oase"/>
</dbReference>
<evidence type="ECO:0000256" key="4">
    <source>
        <dbReference type="ARBA" id="ARBA00023004"/>
    </source>
</evidence>
<proteinExistence type="inferred from homology"/>
<organism evidence="6 7">
    <name type="scientific">Papaver atlanticum</name>
    <dbReference type="NCBI Taxonomy" id="357466"/>
    <lineage>
        <taxon>Eukaryota</taxon>
        <taxon>Viridiplantae</taxon>
        <taxon>Streptophyta</taxon>
        <taxon>Embryophyta</taxon>
        <taxon>Tracheophyta</taxon>
        <taxon>Spermatophyta</taxon>
        <taxon>Magnoliopsida</taxon>
        <taxon>Ranunculales</taxon>
        <taxon>Papaveraceae</taxon>
        <taxon>Papaveroideae</taxon>
        <taxon>Papaver</taxon>
    </lineage>
</organism>
<gene>
    <name evidence="6" type="ORF">MKW98_029092</name>
</gene>
<keyword evidence="2 5" id="KW-0479">Metal-binding</keyword>
<keyword evidence="7" id="KW-1185">Reference proteome</keyword>
<dbReference type="GO" id="GO:0009570">
    <property type="term" value="C:chloroplast stroma"/>
    <property type="evidence" value="ECO:0007669"/>
    <property type="project" value="TreeGrafter"/>
</dbReference>
<sequence>MKNVANTGVLKWSGKLLCLWEGGDPYEIDIENGHLDTVGIFDLINRHHLQPEDIASGGVNQISEDAKEVSGDGGGGFWDFAASVVKPILHGIFKMPPKRLLSHYKIDPTLDRLLTVSCNAEDMLIPRSSFTFYECTVEALNNWTKPTDFPTINPSFSGSNNTCIYAATASNSRQSLPHFPFDTVVKLNLVEKSVSTWSVGSRCFIGEPVFVPLGTDEDDEYLVVIEYAVSIQKCYMVILDPKLIGTSEDALVTKLEVPKHLNFPLGFHGFWAAAD</sequence>
<comment type="cofactor">
    <cofactor evidence="5">
        <name>Fe(2+)</name>
        <dbReference type="ChEBI" id="CHEBI:29033"/>
    </cofactor>
    <text evidence="5">Binds 1 Fe(2+) ion per subunit.</text>
</comment>
<dbReference type="EMBL" id="JAJJMB010012509">
    <property type="protein sequence ID" value="KAI3876140.1"/>
    <property type="molecule type" value="Genomic_DNA"/>
</dbReference>
<dbReference type="Proteomes" id="UP001202328">
    <property type="component" value="Unassembled WGS sequence"/>
</dbReference>
<keyword evidence="3" id="KW-0223">Dioxygenase</keyword>
<dbReference type="GO" id="GO:0016121">
    <property type="term" value="P:carotene catabolic process"/>
    <property type="evidence" value="ECO:0007669"/>
    <property type="project" value="TreeGrafter"/>
</dbReference>
<evidence type="ECO:0000313" key="7">
    <source>
        <dbReference type="Proteomes" id="UP001202328"/>
    </source>
</evidence>
<dbReference type="GO" id="GO:0045549">
    <property type="term" value="F:9-cis-epoxycarotenoid dioxygenase activity"/>
    <property type="evidence" value="ECO:0007669"/>
    <property type="project" value="TreeGrafter"/>
</dbReference>
<dbReference type="GO" id="GO:0046872">
    <property type="term" value="F:metal ion binding"/>
    <property type="evidence" value="ECO:0007669"/>
    <property type="project" value="UniProtKB-KW"/>
</dbReference>
<keyword evidence="3" id="KW-0560">Oxidoreductase</keyword>
<accession>A0AAD4XBP7</accession>
<evidence type="ECO:0000256" key="1">
    <source>
        <dbReference type="ARBA" id="ARBA00006787"/>
    </source>
</evidence>
<dbReference type="Pfam" id="PF03055">
    <property type="entry name" value="RPE65"/>
    <property type="match status" value="2"/>
</dbReference>
<dbReference type="PANTHER" id="PTHR10543:SF37">
    <property type="entry name" value="CAROTENOID CLEAVAGE DIOXYGENASE 7, CHLOROPLASTIC"/>
    <property type="match status" value="1"/>
</dbReference>
<keyword evidence="4 5" id="KW-0408">Iron</keyword>
<comment type="caution">
    <text evidence="6">The sequence shown here is derived from an EMBL/GenBank/DDBJ whole genome shotgun (WGS) entry which is preliminary data.</text>
</comment>
<evidence type="ECO:0000313" key="6">
    <source>
        <dbReference type="EMBL" id="KAI3876140.1"/>
    </source>
</evidence>
<reference evidence="6" key="1">
    <citation type="submission" date="2022-04" db="EMBL/GenBank/DDBJ databases">
        <title>A functionally conserved STORR gene fusion in Papaver species that diverged 16.8 million years ago.</title>
        <authorList>
            <person name="Catania T."/>
        </authorList>
    </citation>
    <scope>NUCLEOTIDE SEQUENCE</scope>
    <source>
        <strain evidence="6">S-188037</strain>
    </source>
</reference>